<dbReference type="AlphaFoldDB" id="A0A0Y9YX97"/>
<evidence type="ECO:0000313" key="2">
    <source>
        <dbReference type="EMBL" id="CXI84702.1"/>
    </source>
</evidence>
<evidence type="ECO:0000313" key="6">
    <source>
        <dbReference type="Proteomes" id="UP000069549"/>
    </source>
</evidence>
<organism evidence="2 6">
    <name type="scientific">Plasmodium berghei</name>
    <dbReference type="NCBI Taxonomy" id="5821"/>
    <lineage>
        <taxon>Eukaryota</taxon>
        <taxon>Sar</taxon>
        <taxon>Alveolata</taxon>
        <taxon>Apicomplexa</taxon>
        <taxon>Aconoidasida</taxon>
        <taxon>Haemosporida</taxon>
        <taxon>Plasmodiidae</taxon>
        <taxon>Plasmodium</taxon>
        <taxon>Plasmodium (Vinckeia)</taxon>
    </lineage>
</organism>
<keyword evidence="1" id="KW-1133">Transmembrane helix</keyword>
<evidence type="ECO:0000313" key="8">
    <source>
        <dbReference type="Proteomes" id="UP000220214"/>
    </source>
</evidence>
<keyword evidence="1" id="KW-0472">Membrane</keyword>
<accession>A0A0Y9YX97</accession>
<dbReference type="NCBIfam" id="TIGR01590">
    <property type="entry name" value="yir-bir-cir_Pla"/>
    <property type="match status" value="1"/>
</dbReference>
<dbReference type="EMBL" id="FLVA01000144">
    <property type="protein sequence ID" value="SBW38229.1"/>
    <property type="molecule type" value="Genomic_DNA"/>
</dbReference>
<dbReference type="EMBL" id="FMIE01000133">
    <property type="protein sequence ID" value="SCL84398.1"/>
    <property type="molecule type" value="Genomic_DNA"/>
</dbReference>
<evidence type="ECO:0000256" key="1">
    <source>
        <dbReference type="SAM" id="Phobius"/>
    </source>
</evidence>
<dbReference type="EMBL" id="FMIH01000119">
    <property type="protein sequence ID" value="SCL82822.1"/>
    <property type="molecule type" value="Genomic_DNA"/>
</dbReference>
<dbReference type="Proteomes" id="UP000219974">
    <property type="component" value="Unassembled WGS sequence"/>
</dbReference>
<evidence type="ECO:0000313" key="4">
    <source>
        <dbReference type="EMBL" id="SCL82822.1"/>
    </source>
</evidence>
<name>A0A0Y9YX97_PLABE</name>
<feature type="transmembrane region" description="Helical" evidence="1">
    <location>
        <begin position="254"/>
        <end position="275"/>
    </location>
</feature>
<evidence type="ECO:0000313" key="5">
    <source>
        <dbReference type="EMBL" id="SCL84398.1"/>
    </source>
</evidence>
<dbReference type="VEuPathDB" id="PlasmoDB:PBANKA_1246300"/>
<proteinExistence type="predicted"/>
<dbReference type="InterPro" id="IPR006477">
    <property type="entry name" value="Yir_bir_cir"/>
</dbReference>
<evidence type="ECO:0000313" key="7">
    <source>
        <dbReference type="Proteomes" id="UP000219974"/>
    </source>
</evidence>
<gene>
    <name evidence="2" type="ORF">PBK173_000359500</name>
    <name evidence="3" type="ORF">PBNK65E_000506500</name>
    <name evidence="5" type="ORF">PBNK65NY_000503500</name>
    <name evidence="4" type="ORF">PBSP11RLL_000504000</name>
</gene>
<sequence length="294" mass="34505">MDAEICRNFLLVTTDFPDKLDNDGKYYFKDDQHLKKYCDNENCGSDLEKVNAGCLYLLYTFFGSSDMFKSVAKSNIDIVEYIMIWLVYMLNLKKQENKTNLQYFYDTYINNDKYKKPITGVMEYNSYKDLIDQKTYFMTIDINDIFKFYDAFILLCEMYTGFDTKPSNCTKCSDKASQFVKKYKELKENSNITENSPYYKLLSTLSTDYDNFKNYCNSKGVNCKDFPLLPEIITKVSAQISEYTSSSSSIKSKLIPFLSIFGAIAFFLGFSYKYSLFGFRKRSKKQHLREKLKK</sequence>
<dbReference type="Proteomes" id="UP000516480">
    <property type="component" value="Unassembled WGS sequence"/>
</dbReference>
<dbReference type="OMA" id="ITGVMEY"/>
<keyword evidence="1" id="KW-0812">Transmembrane</keyword>
<evidence type="ECO:0000313" key="3">
    <source>
        <dbReference type="EMBL" id="SBW38229.1"/>
    </source>
</evidence>
<dbReference type="Proteomes" id="UP000220214">
    <property type="component" value="Unassembled WGS sequence"/>
</dbReference>
<protein>
    <submittedName>
        <fullName evidence="2">BIR protein</fullName>
    </submittedName>
</protein>
<dbReference type="EMBL" id="LT160032">
    <property type="protein sequence ID" value="CXI84702.1"/>
    <property type="molecule type" value="Genomic_DNA"/>
</dbReference>
<reference evidence="2 6" key="1">
    <citation type="submission" date="2016-02" db="EMBL/GenBank/DDBJ databases">
        <authorList>
            <consortium name="Pathogen Informatics"/>
        </authorList>
    </citation>
    <scope>NUCLEOTIDE SEQUENCE [LARGE SCALE GENOMIC DNA]</scope>
    <source>
        <strain evidence="2 6">K173</strain>
        <strain evidence="5">NK65 ny</strain>
        <strain evidence="3 8">NK65e</strain>
        <strain evidence="4 7">SP11 RLL</strain>
    </source>
</reference>
<dbReference type="Proteomes" id="UP000069549">
    <property type="component" value="Chromosome 12"/>
</dbReference>
<dbReference type="Pfam" id="PF06022">
    <property type="entry name" value="Cir_Bir_Yir"/>
    <property type="match status" value="1"/>
</dbReference>